<keyword evidence="2" id="KW-0238">DNA-binding</keyword>
<dbReference type="InterPro" id="IPR009057">
    <property type="entry name" value="Homeodomain-like_sf"/>
</dbReference>
<dbReference type="InterPro" id="IPR020449">
    <property type="entry name" value="Tscrpt_reg_AraC-type_HTH"/>
</dbReference>
<dbReference type="PANTHER" id="PTHR46796">
    <property type="entry name" value="HTH-TYPE TRANSCRIPTIONAL ACTIVATOR RHAS-RELATED"/>
    <property type="match status" value="1"/>
</dbReference>
<keyword evidence="1" id="KW-0805">Transcription regulation</keyword>
<dbReference type="SUPFAM" id="SSF51215">
    <property type="entry name" value="Regulatory protein AraC"/>
    <property type="match status" value="1"/>
</dbReference>
<organism evidence="6 7">
    <name type="scientific">Enterococcus casseliflavus ATCC 12755</name>
    <dbReference type="NCBI Taxonomy" id="888066"/>
    <lineage>
        <taxon>Bacteria</taxon>
        <taxon>Bacillati</taxon>
        <taxon>Bacillota</taxon>
        <taxon>Bacilli</taxon>
        <taxon>Lactobacillales</taxon>
        <taxon>Enterococcaceae</taxon>
        <taxon>Enterococcus</taxon>
    </lineage>
</organism>
<comment type="caution">
    <text evidence="6">The sequence shown here is derived from an EMBL/GenBank/DDBJ whole genome shotgun (WGS) entry which is preliminary data.</text>
</comment>
<reference evidence="6 7" key="1">
    <citation type="submission" date="2011-01" db="EMBL/GenBank/DDBJ databases">
        <authorList>
            <person name="Muzny D."/>
            <person name="Qin X."/>
            <person name="Deng J."/>
            <person name="Jiang H."/>
            <person name="Liu Y."/>
            <person name="Qu J."/>
            <person name="Song X.-Z."/>
            <person name="Zhang L."/>
            <person name="Thornton R."/>
            <person name="Coyle M."/>
            <person name="Francisco L."/>
            <person name="Jackson L."/>
            <person name="Javaid M."/>
            <person name="Korchina V."/>
            <person name="Kovar C."/>
            <person name="Mata R."/>
            <person name="Mathew T."/>
            <person name="Ngo R."/>
            <person name="Nguyen L."/>
            <person name="Nguyen N."/>
            <person name="Okwuonu G."/>
            <person name="Ongeri F."/>
            <person name="Pham C."/>
            <person name="Simmons D."/>
            <person name="Wilczek-Boney K."/>
            <person name="Hale W."/>
            <person name="Jakkamsetti A."/>
            <person name="Pham P."/>
            <person name="Ruth R."/>
            <person name="San Lucas F."/>
            <person name="Warren J."/>
            <person name="Zhang J."/>
            <person name="Zhao Z."/>
            <person name="Zhou C."/>
            <person name="Zhu D."/>
            <person name="Lee S."/>
            <person name="Bess C."/>
            <person name="Blankenburg K."/>
            <person name="Forbes L."/>
            <person name="Fu Q."/>
            <person name="Gubbala S."/>
            <person name="Hirani K."/>
            <person name="Jayaseelan J.C."/>
            <person name="Lara F."/>
            <person name="Munidasa M."/>
            <person name="Palculict T."/>
            <person name="Patil S."/>
            <person name="Pu L.-L."/>
            <person name="Saada N."/>
            <person name="Tang L."/>
            <person name="Weissenberger G."/>
            <person name="Zhu Y."/>
            <person name="Hemphill L."/>
            <person name="Shang Y."/>
            <person name="Youmans B."/>
            <person name="Ayvaz T."/>
            <person name="Ross M."/>
            <person name="Santibanez J."/>
            <person name="Aqrawi P."/>
            <person name="Gross S."/>
            <person name="Joshi V."/>
            <person name="Fowler G."/>
            <person name="Nazareth L."/>
            <person name="Reid J."/>
            <person name="Worley K."/>
            <person name="Petrosino J."/>
            <person name="Highlander S."/>
            <person name="Gibbs R."/>
        </authorList>
    </citation>
    <scope>NUCLEOTIDE SEQUENCE [LARGE SCALE GENOMIC DNA]</scope>
    <source>
        <strain evidence="6 7">ATCC 12755</strain>
    </source>
</reference>
<keyword evidence="3" id="KW-0010">Activator</keyword>
<dbReference type="PRINTS" id="PR00032">
    <property type="entry name" value="HTHARAC"/>
</dbReference>
<dbReference type="Gene3D" id="2.60.120.10">
    <property type="entry name" value="Jelly Rolls"/>
    <property type="match status" value="1"/>
</dbReference>
<name>F0EF53_ENTCA</name>
<dbReference type="InterPro" id="IPR018062">
    <property type="entry name" value="HTH_AraC-typ_CS"/>
</dbReference>
<dbReference type="InterPro" id="IPR018060">
    <property type="entry name" value="HTH_AraC"/>
</dbReference>
<dbReference type="SUPFAM" id="SSF46689">
    <property type="entry name" value="Homeodomain-like"/>
    <property type="match status" value="2"/>
</dbReference>
<dbReference type="Pfam" id="PF12833">
    <property type="entry name" value="HTH_18"/>
    <property type="match status" value="1"/>
</dbReference>
<evidence type="ECO:0000259" key="5">
    <source>
        <dbReference type="PROSITE" id="PS01124"/>
    </source>
</evidence>
<dbReference type="Proteomes" id="UP000004835">
    <property type="component" value="Unassembled WGS sequence"/>
</dbReference>
<dbReference type="PROSITE" id="PS01124">
    <property type="entry name" value="HTH_ARAC_FAMILY_2"/>
    <property type="match status" value="1"/>
</dbReference>
<dbReference type="InterPro" id="IPR003313">
    <property type="entry name" value="AraC-bd"/>
</dbReference>
<gene>
    <name evidence="6" type="ORF">HMPREF9087_0071</name>
</gene>
<dbReference type="HOGENOM" id="CLU_000445_88_16_9"/>
<protein>
    <submittedName>
        <fullName evidence="6">Transcriptional regulator, AraC family</fullName>
    </submittedName>
</protein>
<dbReference type="Gene3D" id="1.10.10.60">
    <property type="entry name" value="Homeodomain-like"/>
    <property type="match status" value="2"/>
</dbReference>
<dbReference type="InterPro" id="IPR050204">
    <property type="entry name" value="AraC_XylS_family_regulators"/>
</dbReference>
<evidence type="ECO:0000313" key="7">
    <source>
        <dbReference type="Proteomes" id="UP000004835"/>
    </source>
</evidence>
<evidence type="ECO:0000256" key="1">
    <source>
        <dbReference type="ARBA" id="ARBA00023015"/>
    </source>
</evidence>
<keyword evidence="4" id="KW-0804">Transcription</keyword>
<dbReference type="GO" id="GO:0043565">
    <property type="term" value="F:sequence-specific DNA binding"/>
    <property type="evidence" value="ECO:0007669"/>
    <property type="project" value="InterPro"/>
</dbReference>
<dbReference type="EMBL" id="AEWT01000001">
    <property type="protein sequence ID" value="EGC71321.1"/>
    <property type="molecule type" value="Genomic_DNA"/>
</dbReference>
<evidence type="ECO:0000256" key="3">
    <source>
        <dbReference type="ARBA" id="ARBA00023159"/>
    </source>
</evidence>
<dbReference type="PROSITE" id="PS00041">
    <property type="entry name" value="HTH_ARAC_FAMILY_1"/>
    <property type="match status" value="1"/>
</dbReference>
<dbReference type="AlphaFoldDB" id="F0EF53"/>
<sequence>MQMRNERKIIQDSTLGVEALLFNGIQQEFPNHWHEYYVIGLMEAGTRQFTCQNTCYIVEAGDLILIPPKAAHRCQQLTEEKLVYRNIHLTPENMAVQVQKIFNTQLTPHFPEPVIRQVKEKEEFHAVHQLLLSDRGDEFEKQERFTCLLHDLLVQYADFNHEQTDPVSNKAAAAKAYIDQHYAEKLSLSELSDGLGMNQYVLIRQFTKAYGLSPFQYLSTVRISAAKKRLEAQETIAEVAFLTGFSDQSHFTRIFKSLIGVTPKAYQTIYQEDGVRTYE</sequence>
<dbReference type="SMART" id="SM00342">
    <property type="entry name" value="HTH_ARAC"/>
    <property type="match status" value="1"/>
</dbReference>
<dbReference type="InterPro" id="IPR037923">
    <property type="entry name" value="HTH-like"/>
</dbReference>
<evidence type="ECO:0000313" key="6">
    <source>
        <dbReference type="EMBL" id="EGC71321.1"/>
    </source>
</evidence>
<evidence type="ECO:0000256" key="2">
    <source>
        <dbReference type="ARBA" id="ARBA00023125"/>
    </source>
</evidence>
<accession>F0EF53</accession>
<dbReference type="Pfam" id="PF02311">
    <property type="entry name" value="AraC_binding"/>
    <property type="match status" value="1"/>
</dbReference>
<dbReference type="InterPro" id="IPR014710">
    <property type="entry name" value="RmlC-like_jellyroll"/>
</dbReference>
<feature type="domain" description="HTH araC/xylS-type" evidence="5">
    <location>
        <begin position="172"/>
        <end position="269"/>
    </location>
</feature>
<proteinExistence type="predicted"/>
<dbReference type="GO" id="GO:0003700">
    <property type="term" value="F:DNA-binding transcription factor activity"/>
    <property type="evidence" value="ECO:0007669"/>
    <property type="project" value="InterPro"/>
</dbReference>
<dbReference type="PANTHER" id="PTHR46796:SF2">
    <property type="entry name" value="TRANSCRIPTIONAL REGULATORY PROTEIN"/>
    <property type="match status" value="1"/>
</dbReference>
<evidence type="ECO:0000256" key="4">
    <source>
        <dbReference type="ARBA" id="ARBA00023163"/>
    </source>
</evidence>